<dbReference type="SUPFAM" id="SSF51126">
    <property type="entry name" value="Pectin lyase-like"/>
    <property type="match status" value="1"/>
</dbReference>
<sequence length="215" mass="24399">MRWACSEFKYFQRIGLGFGGLYYNHSSSAEQNKTCSKVLVIFIQIRFLFGTNQIGTLGISHDDHQITYGPHNPQEYTTSLSSISSQYRNGKPDFPSLIKSYMISYIGLMTRLSCASSPSFSSVRVFNVDDFGAKGDGTDDRKKAWKGACSSKEGGVILVPRDRVYHLRPMNFTVKASSHRTDYVKDKRHWIMFVNVEYLRVEGGGTFNGNGEIWW</sequence>
<keyword evidence="5" id="KW-0456">Lyase</keyword>
<evidence type="ECO:0000256" key="3">
    <source>
        <dbReference type="ARBA" id="ARBA00022525"/>
    </source>
</evidence>
<dbReference type="GO" id="GO:0071555">
    <property type="term" value="P:cell wall organization"/>
    <property type="evidence" value="ECO:0007669"/>
    <property type="project" value="UniProtKB-KW"/>
</dbReference>
<feature type="non-terminal residue" evidence="5">
    <location>
        <position position="215"/>
    </location>
</feature>
<dbReference type="InterPro" id="IPR011050">
    <property type="entry name" value="Pectin_lyase_fold/virulence"/>
</dbReference>
<dbReference type="InParanoid" id="A0A2P5A9B8"/>
<dbReference type="EMBL" id="JXTC01001045">
    <property type="protein sequence ID" value="PON33137.1"/>
    <property type="molecule type" value="Genomic_DNA"/>
</dbReference>
<evidence type="ECO:0000313" key="6">
    <source>
        <dbReference type="Proteomes" id="UP000237000"/>
    </source>
</evidence>
<proteinExistence type="predicted"/>
<dbReference type="InterPro" id="IPR012334">
    <property type="entry name" value="Pectin_lyas_fold"/>
</dbReference>
<comment type="caution">
    <text evidence="5">The sequence shown here is derived from an EMBL/GenBank/DDBJ whole genome shotgun (WGS) entry which is preliminary data.</text>
</comment>
<dbReference type="Proteomes" id="UP000237000">
    <property type="component" value="Unassembled WGS sequence"/>
</dbReference>
<reference evidence="6" key="1">
    <citation type="submission" date="2016-06" db="EMBL/GenBank/DDBJ databases">
        <title>Parallel loss of symbiosis genes in relatives of nitrogen-fixing non-legume Parasponia.</title>
        <authorList>
            <person name="Van Velzen R."/>
            <person name="Holmer R."/>
            <person name="Bu F."/>
            <person name="Rutten L."/>
            <person name="Van Zeijl A."/>
            <person name="Liu W."/>
            <person name="Santuari L."/>
            <person name="Cao Q."/>
            <person name="Sharma T."/>
            <person name="Shen D."/>
            <person name="Roswanjaya Y."/>
            <person name="Wardhani T."/>
            <person name="Kalhor M.S."/>
            <person name="Jansen J."/>
            <person name="Van den Hoogen J."/>
            <person name="Gungor B."/>
            <person name="Hartog M."/>
            <person name="Hontelez J."/>
            <person name="Verver J."/>
            <person name="Yang W.-C."/>
            <person name="Schijlen E."/>
            <person name="Repin R."/>
            <person name="Schilthuizen M."/>
            <person name="Schranz E."/>
            <person name="Heidstra R."/>
            <person name="Miyata K."/>
            <person name="Fedorova E."/>
            <person name="Kohlen W."/>
            <person name="Bisseling T."/>
            <person name="Smit S."/>
            <person name="Geurts R."/>
        </authorList>
    </citation>
    <scope>NUCLEOTIDE SEQUENCE [LARGE SCALE GENOMIC DNA]</scope>
    <source>
        <strain evidence="6">cv. RG33-2</strain>
    </source>
</reference>
<accession>A0A2P5A9B8</accession>
<keyword evidence="3" id="KW-0964">Secreted</keyword>
<gene>
    <name evidence="5" type="ORF">TorRG33x02_355540</name>
</gene>
<keyword evidence="2" id="KW-0134">Cell wall</keyword>
<dbReference type="STRING" id="63057.A0A2P5A9B8"/>
<comment type="subcellular location">
    <subcellularLocation>
        <location evidence="1">Secreted</location>
        <location evidence="1">Cell wall</location>
    </subcellularLocation>
</comment>
<evidence type="ECO:0000313" key="5">
    <source>
        <dbReference type="EMBL" id="PON33137.1"/>
    </source>
</evidence>
<protein>
    <submittedName>
        <fullName evidence="5">Pectin lyase fold containing protein</fullName>
    </submittedName>
</protein>
<dbReference type="GO" id="GO:0016829">
    <property type="term" value="F:lyase activity"/>
    <property type="evidence" value="ECO:0007669"/>
    <property type="project" value="UniProtKB-KW"/>
</dbReference>
<dbReference type="Gene3D" id="2.160.20.10">
    <property type="entry name" value="Single-stranded right-handed beta-helix, Pectin lyase-like"/>
    <property type="match status" value="1"/>
</dbReference>
<dbReference type="AlphaFoldDB" id="A0A2P5A9B8"/>
<keyword evidence="6" id="KW-1185">Reference proteome</keyword>
<dbReference type="PANTHER" id="PTHR31375">
    <property type="match status" value="1"/>
</dbReference>
<keyword evidence="4" id="KW-0961">Cell wall biogenesis/degradation</keyword>
<dbReference type="OrthoDB" id="657877at2759"/>
<name>A0A2P5A9B8_TREOI</name>
<organism evidence="5 6">
    <name type="scientific">Trema orientale</name>
    <name type="common">Charcoal tree</name>
    <name type="synonym">Celtis orientalis</name>
    <dbReference type="NCBI Taxonomy" id="63057"/>
    <lineage>
        <taxon>Eukaryota</taxon>
        <taxon>Viridiplantae</taxon>
        <taxon>Streptophyta</taxon>
        <taxon>Embryophyta</taxon>
        <taxon>Tracheophyta</taxon>
        <taxon>Spermatophyta</taxon>
        <taxon>Magnoliopsida</taxon>
        <taxon>eudicotyledons</taxon>
        <taxon>Gunneridae</taxon>
        <taxon>Pentapetalae</taxon>
        <taxon>rosids</taxon>
        <taxon>fabids</taxon>
        <taxon>Rosales</taxon>
        <taxon>Cannabaceae</taxon>
        <taxon>Trema</taxon>
    </lineage>
</organism>
<evidence type="ECO:0000256" key="2">
    <source>
        <dbReference type="ARBA" id="ARBA00022512"/>
    </source>
</evidence>
<evidence type="ECO:0000256" key="4">
    <source>
        <dbReference type="ARBA" id="ARBA00023316"/>
    </source>
</evidence>
<evidence type="ECO:0000256" key="1">
    <source>
        <dbReference type="ARBA" id="ARBA00004191"/>
    </source>
</evidence>